<comment type="pathway">
    <text evidence="2 15">Purine metabolism; IMP biosynthesis via de novo pathway; 5-amino-1-(5-phospho-D-ribosyl)imidazole from N(2)-formyl-N(1)-(5-phospho-D-ribosyl)glycinamide: step 2/2.</text>
</comment>
<dbReference type="InterPro" id="IPR036676">
    <property type="entry name" value="PurM-like_C_sf"/>
</dbReference>
<evidence type="ECO:0000256" key="10">
    <source>
        <dbReference type="ARBA" id="ARBA00022840"/>
    </source>
</evidence>
<dbReference type="GO" id="GO:0004637">
    <property type="term" value="F:phosphoribosylamine-glycine ligase activity"/>
    <property type="evidence" value="ECO:0007669"/>
    <property type="project" value="TreeGrafter"/>
</dbReference>
<sequence length="360" mass="39111">MGMGTRLKRETTIMATISYKTAGVDIEAGNEAVRRIKRNVEQTFSPQVLTGIGSFGAMYDLKPLMEQYQHPVMVQSIDGVGTKMIVARMMQKFDTIGIDLVSATTNDIIVLGARPLTLLDYIATDRLKPENIEEIIIGMSKACLENGISLVGGETAEMPDTYLHGEHDLVGVITGVVEKEKAILGKDIVPGDVVVAFPSSGLHTNGYSLARKLFFDVGGYTVDSRIADLDQTVGETLLAPHINYTQPILHMLDLNIPVKGMAHISGGGVLENIPRILPDGCGVEIYKNNCPELPVFDVLSALGQLDDQESYRTFNMGIGLIMVVAPDVIATMREALKNYPAFPLYQIGSVVPGKSEVRLF</sequence>
<dbReference type="STRING" id="1122169.Lsha_1565"/>
<dbReference type="Pfam" id="PF02769">
    <property type="entry name" value="AIRS_C"/>
    <property type="match status" value="1"/>
</dbReference>
<dbReference type="PATRIC" id="fig|1122169.6.peg.1804"/>
<dbReference type="eggNOG" id="COG0150">
    <property type="taxonomic scope" value="Bacteria"/>
</dbReference>
<evidence type="ECO:0000256" key="8">
    <source>
        <dbReference type="ARBA" id="ARBA00022741"/>
    </source>
</evidence>
<comment type="caution">
    <text evidence="18">The sequence shown here is derived from an EMBL/GenBank/DDBJ whole genome shotgun (WGS) entry which is preliminary data.</text>
</comment>
<dbReference type="InterPro" id="IPR016188">
    <property type="entry name" value="PurM-like_N"/>
</dbReference>
<evidence type="ECO:0000256" key="7">
    <source>
        <dbReference type="ARBA" id="ARBA00022598"/>
    </source>
</evidence>
<keyword evidence="7 15" id="KW-0436">Ligase</keyword>
<evidence type="ECO:0000256" key="12">
    <source>
        <dbReference type="ARBA" id="ARBA00032931"/>
    </source>
</evidence>
<evidence type="ECO:0000313" key="18">
    <source>
        <dbReference type="EMBL" id="KTD60848.1"/>
    </source>
</evidence>
<dbReference type="FunFam" id="3.90.650.10:FF:000011">
    <property type="entry name" value="Phosphoribosylformylglycinamidine cyclo-ligase"/>
    <property type="match status" value="1"/>
</dbReference>
<dbReference type="GO" id="GO:0046084">
    <property type="term" value="P:adenine biosynthetic process"/>
    <property type="evidence" value="ECO:0007669"/>
    <property type="project" value="TreeGrafter"/>
</dbReference>
<dbReference type="GO" id="GO:0004641">
    <property type="term" value="F:phosphoribosylformylglycinamidine cyclo-ligase activity"/>
    <property type="evidence" value="ECO:0007669"/>
    <property type="project" value="UniProtKB-UniRule"/>
</dbReference>
<dbReference type="GO" id="GO:0005524">
    <property type="term" value="F:ATP binding"/>
    <property type="evidence" value="ECO:0007669"/>
    <property type="project" value="UniProtKB-KW"/>
</dbReference>
<dbReference type="EC" id="6.3.3.1" evidence="4 15"/>
<proteinExistence type="inferred from homology"/>
<dbReference type="Pfam" id="PF00586">
    <property type="entry name" value="AIRS"/>
    <property type="match status" value="1"/>
</dbReference>
<dbReference type="SUPFAM" id="SSF55326">
    <property type="entry name" value="PurM N-terminal domain-like"/>
    <property type="match status" value="1"/>
</dbReference>
<dbReference type="HAMAP" id="MF_00741">
    <property type="entry name" value="AIRS"/>
    <property type="match status" value="1"/>
</dbReference>
<dbReference type="SUPFAM" id="SSF56042">
    <property type="entry name" value="PurM C-terminal domain-like"/>
    <property type="match status" value="1"/>
</dbReference>
<keyword evidence="6 15" id="KW-0963">Cytoplasm</keyword>
<keyword evidence="9 15" id="KW-0658">Purine biosynthesis</keyword>
<dbReference type="EMBL" id="LNYW01000043">
    <property type="protein sequence ID" value="KTD60848.1"/>
    <property type="molecule type" value="Genomic_DNA"/>
</dbReference>
<feature type="domain" description="PurM-like N-terminal" evidence="16">
    <location>
        <begin position="73"/>
        <end position="177"/>
    </location>
</feature>
<evidence type="ECO:0000256" key="6">
    <source>
        <dbReference type="ARBA" id="ARBA00022490"/>
    </source>
</evidence>
<dbReference type="Proteomes" id="UP000054600">
    <property type="component" value="Unassembled WGS sequence"/>
</dbReference>
<dbReference type="InterPro" id="IPR004733">
    <property type="entry name" value="PurM_cligase"/>
</dbReference>
<evidence type="ECO:0000256" key="4">
    <source>
        <dbReference type="ARBA" id="ARBA00013047"/>
    </source>
</evidence>
<evidence type="ECO:0000259" key="16">
    <source>
        <dbReference type="Pfam" id="PF00586"/>
    </source>
</evidence>
<dbReference type="InterPro" id="IPR010918">
    <property type="entry name" value="PurM-like_C_dom"/>
</dbReference>
<feature type="domain" description="PurM-like C-terminal" evidence="17">
    <location>
        <begin position="190"/>
        <end position="356"/>
    </location>
</feature>
<organism evidence="18 19">
    <name type="scientific">Legionella shakespearei DSM 23087</name>
    <dbReference type="NCBI Taxonomy" id="1122169"/>
    <lineage>
        <taxon>Bacteria</taxon>
        <taxon>Pseudomonadati</taxon>
        <taxon>Pseudomonadota</taxon>
        <taxon>Gammaproteobacteria</taxon>
        <taxon>Legionellales</taxon>
        <taxon>Legionellaceae</taxon>
        <taxon>Legionella</taxon>
    </lineage>
</organism>
<comment type="catalytic activity">
    <reaction evidence="14 15">
        <text>2-formamido-N(1)-(5-O-phospho-beta-D-ribosyl)acetamidine + ATP = 5-amino-1-(5-phospho-beta-D-ribosyl)imidazole + ADP + phosphate + H(+)</text>
        <dbReference type="Rhea" id="RHEA:23032"/>
        <dbReference type="ChEBI" id="CHEBI:15378"/>
        <dbReference type="ChEBI" id="CHEBI:30616"/>
        <dbReference type="ChEBI" id="CHEBI:43474"/>
        <dbReference type="ChEBI" id="CHEBI:137981"/>
        <dbReference type="ChEBI" id="CHEBI:147287"/>
        <dbReference type="ChEBI" id="CHEBI:456216"/>
        <dbReference type="EC" id="6.3.3.1"/>
    </reaction>
</comment>
<dbReference type="CDD" id="cd02196">
    <property type="entry name" value="PurM"/>
    <property type="match status" value="1"/>
</dbReference>
<dbReference type="UniPathway" id="UPA00074">
    <property type="reaction ID" value="UER00129"/>
</dbReference>
<keyword evidence="8 15" id="KW-0547">Nucleotide-binding</keyword>
<evidence type="ECO:0000256" key="2">
    <source>
        <dbReference type="ARBA" id="ARBA00004686"/>
    </source>
</evidence>
<evidence type="ECO:0000256" key="1">
    <source>
        <dbReference type="ARBA" id="ARBA00004496"/>
    </source>
</evidence>
<dbReference type="PANTHER" id="PTHR10520">
    <property type="entry name" value="TRIFUNCTIONAL PURINE BIOSYNTHETIC PROTEIN ADENOSINE-3-RELATED"/>
    <property type="match status" value="1"/>
</dbReference>
<comment type="subcellular location">
    <subcellularLocation>
        <location evidence="1 15">Cytoplasm</location>
    </subcellularLocation>
</comment>
<evidence type="ECO:0000313" key="19">
    <source>
        <dbReference type="Proteomes" id="UP000054600"/>
    </source>
</evidence>
<dbReference type="GO" id="GO:0005829">
    <property type="term" value="C:cytosol"/>
    <property type="evidence" value="ECO:0007669"/>
    <property type="project" value="TreeGrafter"/>
</dbReference>
<dbReference type="Gene3D" id="3.90.650.10">
    <property type="entry name" value="PurM-like C-terminal domain"/>
    <property type="match status" value="1"/>
</dbReference>
<evidence type="ECO:0000256" key="15">
    <source>
        <dbReference type="HAMAP-Rule" id="MF_00741"/>
    </source>
</evidence>
<dbReference type="PANTHER" id="PTHR10520:SF12">
    <property type="entry name" value="TRIFUNCTIONAL PURINE BIOSYNTHETIC PROTEIN ADENOSINE-3"/>
    <property type="match status" value="1"/>
</dbReference>
<dbReference type="NCBIfam" id="TIGR00878">
    <property type="entry name" value="purM"/>
    <property type="match status" value="1"/>
</dbReference>
<dbReference type="AlphaFoldDB" id="A0A0W0YVA9"/>
<evidence type="ECO:0000256" key="13">
    <source>
        <dbReference type="ARBA" id="ARBA00033093"/>
    </source>
</evidence>
<keyword evidence="10 15" id="KW-0067">ATP-binding</keyword>
<reference evidence="18 19" key="1">
    <citation type="submission" date="2015-11" db="EMBL/GenBank/DDBJ databases">
        <title>Genomic analysis of 38 Legionella species identifies large and diverse effector repertoires.</title>
        <authorList>
            <person name="Burstein D."/>
            <person name="Amaro F."/>
            <person name="Zusman T."/>
            <person name="Lifshitz Z."/>
            <person name="Cohen O."/>
            <person name="Gilbert J.A."/>
            <person name="Pupko T."/>
            <person name="Shuman H.A."/>
            <person name="Segal G."/>
        </authorList>
    </citation>
    <scope>NUCLEOTIDE SEQUENCE [LARGE SCALE GENOMIC DNA]</scope>
    <source>
        <strain evidence="18 19">ATCC 49655</strain>
    </source>
</reference>
<evidence type="ECO:0000256" key="11">
    <source>
        <dbReference type="ARBA" id="ARBA00031908"/>
    </source>
</evidence>
<dbReference type="Gene3D" id="3.30.1330.10">
    <property type="entry name" value="PurM-like, N-terminal domain"/>
    <property type="match status" value="1"/>
</dbReference>
<name>A0A0W0YVA9_9GAMM</name>
<evidence type="ECO:0000256" key="14">
    <source>
        <dbReference type="ARBA" id="ARBA00049057"/>
    </source>
</evidence>
<evidence type="ECO:0000256" key="9">
    <source>
        <dbReference type="ARBA" id="ARBA00022755"/>
    </source>
</evidence>
<evidence type="ECO:0000256" key="3">
    <source>
        <dbReference type="ARBA" id="ARBA00010280"/>
    </source>
</evidence>
<evidence type="ECO:0000259" key="17">
    <source>
        <dbReference type="Pfam" id="PF02769"/>
    </source>
</evidence>
<keyword evidence="19" id="KW-1185">Reference proteome</keyword>
<accession>A0A0W0YVA9</accession>
<protein>
    <recommendedName>
        <fullName evidence="5 15">Phosphoribosylformylglycinamidine cyclo-ligase</fullName>
        <ecNumber evidence="4 15">6.3.3.1</ecNumber>
    </recommendedName>
    <alternativeName>
        <fullName evidence="12 15">AIR synthase</fullName>
    </alternativeName>
    <alternativeName>
        <fullName evidence="13 15">AIRS</fullName>
    </alternativeName>
    <alternativeName>
        <fullName evidence="11 15">Phosphoribosyl-aminoimidazole synthetase</fullName>
    </alternativeName>
</protein>
<dbReference type="InterPro" id="IPR036921">
    <property type="entry name" value="PurM-like_N_sf"/>
</dbReference>
<comment type="similarity">
    <text evidence="3 15">Belongs to the AIR synthase family.</text>
</comment>
<gene>
    <name evidence="15" type="primary">purM</name>
    <name evidence="18" type="ORF">Lsha_1565</name>
</gene>
<evidence type="ECO:0000256" key="5">
    <source>
        <dbReference type="ARBA" id="ARBA00020367"/>
    </source>
</evidence>
<dbReference type="GO" id="GO:0006189">
    <property type="term" value="P:'de novo' IMP biosynthetic process"/>
    <property type="evidence" value="ECO:0007669"/>
    <property type="project" value="UniProtKB-UniRule"/>
</dbReference>